<dbReference type="Proteomes" id="UP000726737">
    <property type="component" value="Unassembled WGS sequence"/>
</dbReference>
<evidence type="ECO:0000313" key="3">
    <source>
        <dbReference type="EMBL" id="KAG0259002.1"/>
    </source>
</evidence>
<accession>A0A9P6Q3E2</accession>
<keyword evidence="4" id="KW-1185">Reference proteome</keyword>
<proteinExistence type="predicted"/>
<dbReference type="OrthoDB" id="2438955at2759"/>
<sequence length="245" mass="28117">MYEDPIPQFSCQYIPHQHHHLTNNNNDRDNNDSIITSNHEDQELQRLHQHQLLIQLRLEVNSLRTQIQQLELLKQQLVLQRTMMHPSEYEQLMGQFSRTLASLLSVRQPNHFSGDGRTGVNSGNSIDDTSRGVENIGGGGNKCGNNPSGGYSGMPMMEKLQERLRSLTIQQSYQQQQQHCQQPQQQHGQHPQQNGVRGDVEMGQGSTIKNGGMMMRRDPVRMEQTNLEAELRDLEKRMRSIQLLC</sequence>
<organism evidence="3 4">
    <name type="scientific">Mortierella polycephala</name>
    <dbReference type="NCBI Taxonomy" id="41804"/>
    <lineage>
        <taxon>Eukaryota</taxon>
        <taxon>Fungi</taxon>
        <taxon>Fungi incertae sedis</taxon>
        <taxon>Mucoromycota</taxon>
        <taxon>Mortierellomycotina</taxon>
        <taxon>Mortierellomycetes</taxon>
        <taxon>Mortierellales</taxon>
        <taxon>Mortierellaceae</taxon>
        <taxon>Mortierella</taxon>
    </lineage>
</organism>
<feature type="compositionally biased region" description="Low complexity" evidence="2">
    <location>
        <begin position="170"/>
        <end position="193"/>
    </location>
</feature>
<gene>
    <name evidence="3" type="ORF">BG011_002865</name>
</gene>
<protein>
    <submittedName>
        <fullName evidence="3">Uncharacterized protein</fullName>
    </submittedName>
</protein>
<reference evidence="3" key="1">
    <citation type="journal article" date="2020" name="Fungal Divers.">
        <title>Resolving the Mortierellaceae phylogeny through synthesis of multi-gene phylogenetics and phylogenomics.</title>
        <authorList>
            <person name="Vandepol N."/>
            <person name="Liber J."/>
            <person name="Desiro A."/>
            <person name="Na H."/>
            <person name="Kennedy M."/>
            <person name="Barry K."/>
            <person name="Grigoriev I.V."/>
            <person name="Miller A.N."/>
            <person name="O'Donnell K."/>
            <person name="Stajich J.E."/>
            <person name="Bonito G."/>
        </authorList>
    </citation>
    <scope>NUCLEOTIDE SEQUENCE</scope>
    <source>
        <strain evidence="3">KOD948</strain>
    </source>
</reference>
<dbReference type="EMBL" id="JAAAJA010000198">
    <property type="protein sequence ID" value="KAG0259002.1"/>
    <property type="molecule type" value="Genomic_DNA"/>
</dbReference>
<feature type="region of interest" description="Disordered" evidence="2">
    <location>
        <begin position="170"/>
        <end position="212"/>
    </location>
</feature>
<comment type="caution">
    <text evidence="3">The sequence shown here is derived from an EMBL/GenBank/DDBJ whole genome shotgun (WGS) entry which is preliminary data.</text>
</comment>
<dbReference type="AlphaFoldDB" id="A0A9P6Q3E2"/>
<evidence type="ECO:0000313" key="4">
    <source>
        <dbReference type="Proteomes" id="UP000726737"/>
    </source>
</evidence>
<evidence type="ECO:0000256" key="1">
    <source>
        <dbReference type="SAM" id="Coils"/>
    </source>
</evidence>
<evidence type="ECO:0000256" key="2">
    <source>
        <dbReference type="SAM" id="MobiDB-lite"/>
    </source>
</evidence>
<name>A0A9P6Q3E2_9FUNG</name>
<feature type="coiled-coil region" evidence="1">
    <location>
        <begin position="53"/>
        <end position="80"/>
    </location>
</feature>
<keyword evidence="1" id="KW-0175">Coiled coil</keyword>